<feature type="region of interest" description="Disordered" evidence="2">
    <location>
        <begin position="45"/>
        <end position="67"/>
    </location>
</feature>
<comment type="similarity">
    <text evidence="1">Belongs to the CapA family.</text>
</comment>
<dbReference type="EMBL" id="JBHSUA010000031">
    <property type="protein sequence ID" value="MFC6398039.1"/>
    <property type="molecule type" value="Genomic_DNA"/>
</dbReference>
<comment type="caution">
    <text evidence="4">The sequence shown here is derived from an EMBL/GenBank/DDBJ whole genome shotgun (WGS) entry which is preliminary data.</text>
</comment>
<dbReference type="SUPFAM" id="SSF56300">
    <property type="entry name" value="Metallo-dependent phosphatases"/>
    <property type="match status" value="1"/>
</dbReference>
<dbReference type="Gene3D" id="3.60.21.10">
    <property type="match status" value="1"/>
</dbReference>
<keyword evidence="5" id="KW-1185">Reference proteome</keyword>
<evidence type="ECO:0000256" key="1">
    <source>
        <dbReference type="ARBA" id="ARBA00005662"/>
    </source>
</evidence>
<dbReference type="SMART" id="SM00854">
    <property type="entry name" value="PGA_cap"/>
    <property type="match status" value="1"/>
</dbReference>
<dbReference type="RefSeq" id="WP_386769796.1">
    <property type="nucleotide sequence ID" value="NZ_JBHSUA010000031.1"/>
</dbReference>
<evidence type="ECO:0000256" key="2">
    <source>
        <dbReference type="SAM" id="MobiDB-lite"/>
    </source>
</evidence>
<organism evidence="4 5">
    <name type="scientific">Luteococcus sanguinis</name>
    <dbReference type="NCBI Taxonomy" id="174038"/>
    <lineage>
        <taxon>Bacteria</taxon>
        <taxon>Bacillati</taxon>
        <taxon>Actinomycetota</taxon>
        <taxon>Actinomycetes</taxon>
        <taxon>Propionibacteriales</taxon>
        <taxon>Propionibacteriaceae</taxon>
        <taxon>Luteococcus</taxon>
    </lineage>
</organism>
<evidence type="ECO:0000313" key="5">
    <source>
        <dbReference type="Proteomes" id="UP001596266"/>
    </source>
</evidence>
<dbReference type="Pfam" id="PF09587">
    <property type="entry name" value="PGA_cap"/>
    <property type="match status" value="1"/>
</dbReference>
<reference evidence="5" key="1">
    <citation type="journal article" date="2019" name="Int. J. Syst. Evol. Microbiol.">
        <title>The Global Catalogue of Microorganisms (GCM) 10K type strain sequencing project: providing services to taxonomists for standard genome sequencing and annotation.</title>
        <authorList>
            <consortium name="The Broad Institute Genomics Platform"/>
            <consortium name="The Broad Institute Genome Sequencing Center for Infectious Disease"/>
            <person name="Wu L."/>
            <person name="Ma J."/>
        </authorList>
    </citation>
    <scope>NUCLEOTIDE SEQUENCE [LARGE SCALE GENOMIC DNA]</scope>
    <source>
        <strain evidence="5">CGMCC 1.15277</strain>
    </source>
</reference>
<accession>A0ABW1X3H4</accession>
<dbReference type="Proteomes" id="UP001596266">
    <property type="component" value="Unassembled WGS sequence"/>
</dbReference>
<gene>
    <name evidence="4" type="ORF">ACFP57_13755</name>
</gene>
<feature type="non-terminal residue" evidence="4">
    <location>
        <position position="256"/>
    </location>
</feature>
<name>A0ABW1X3H4_9ACTN</name>
<feature type="domain" description="Capsule synthesis protein CapA" evidence="3">
    <location>
        <begin position="80"/>
        <end position="256"/>
    </location>
</feature>
<dbReference type="InterPro" id="IPR029052">
    <property type="entry name" value="Metallo-depent_PP-like"/>
</dbReference>
<evidence type="ECO:0000259" key="3">
    <source>
        <dbReference type="SMART" id="SM00854"/>
    </source>
</evidence>
<dbReference type="PANTHER" id="PTHR33393">
    <property type="entry name" value="POLYGLUTAMINE SYNTHESIS ACCESSORY PROTEIN RV0574C-RELATED"/>
    <property type="match status" value="1"/>
</dbReference>
<proteinExistence type="inferred from homology"/>
<dbReference type="PANTHER" id="PTHR33393:SF11">
    <property type="entry name" value="POLYGLUTAMINE SYNTHESIS ACCESSORY PROTEIN RV0574C-RELATED"/>
    <property type="match status" value="1"/>
</dbReference>
<dbReference type="InterPro" id="IPR019079">
    <property type="entry name" value="Capsule_synth_CapA"/>
</dbReference>
<evidence type="ECO:0000313" key="4">
    <source>
        <dbReference type="EMBL" id="MFC6398039.1"/>
    </source>
</evidence>
<dbReference type="InterPro" id="IPR052169">
    <property type="entry name" value="CW_Biosynth-Accessory"/>
</dbReference>
<protein>
    <submittedName>
        <fullName evidence="4">CapA family protein</fullName>
    </submittedName>
</protein>
<sequence length="256" mass="26497">MQWDNAPVYRRRRRLVGGLAALTTVGLVWSGVELTGALSGNDHADGSADEVAAAPAAQGSASVDPTPVNHVRTGKASTITIAFGGDTLAHGEAKRVLEDGLGSIGTTLAAADLAMVNLETAVATDQSGLMPQPKPYTFITGPKILTVLKDAGVDVVTAANNHAMDFGTEGMNRMLEVKASSPIPIVGIGKDDTEAWAPWTTEVKGRKVVIFGATDVLESTLDWKAGPGKPGVAKVKDDDGYAKLLDAVRAARTASP</sequence>